<accession>A0A752C2X6</accession>
<sequence>MMNYLTELPFVDIFDAKNNNAFFWRVNNPLDYKCGEKNAQEFVRFVENYPFMNNSNVLYRIACDMSDSGLIKSESARGFFNTLDTFLTPKSSEVTKTRSRVRRTVSNVALDIGVTSLKLLNFLALLGWVDNATVQPNNEAIEEGVLRRNSKSPFGFIFTDKGERLIKSKYKALDK</sequence>
<organism evidence="1">
    <name type="scientific">Salmonella montevideo</name>
    <dbReference type="NCBI Taxonomy" id="115981"/>
    <lineage>
        <taxon>Bacteria</taxon>
        <taxon>Pseudomonadati</taxon>
        <taxon>Pseudomonadota</taxon>
        <taxon>Gammaproteobacteria</taxon>
        <taxon>Enterobacterales</taxon>
        <taxon>Enterobacteriaceae</taxon>
        <taxon>Salmonella</taxon>
    </lineage>
</organism>
<evidence type="ECO:0000313" key="1">
    <source>
        <dbReference type="EMBL" id="HAF7389009.1"/>
    </source>
</evidence>
<proteinExistence type="predicted"/>
<name>A0A752C2X6_SALMO</name>
<gene>
    <name evidence="1" type="ORF">G9254_001502</name>
</gene>
<comment type="caution">
    <text evidence="1">The sequence shown here is derived from an EMBL/GenBank/DDBJ whole genome shotgun (WGS) entry which is preliminary data.</text>
</comment>
<dbReference type="EMBL" id="DAAWDQ010000011">
    <property type="protein sequence ID" value="HAF7389009.1"/>
    <property type="molecule type" value="Genomic_DNA"/>
</dbReference>
<protein>
    <submittedName>
        <fullName evidence="1">Uncharacterized protein</fullName>
    </submittedName>
</protein>
<reference evidence="1" key="1">
    <citation type="journal article" date="2018" name="Genome Biol.">
        <title>SKESA: strategic k-mer extension for scrupulous assemblies.</title>
        <authorList>
            <person name="Souvorov A."/>
            <person name="Agarwala R."/>
            <person name="Lipman D.J."/>
        </authorList>
    </citation>
    <scope>NUCLEOTIDE SEQUENCE</scope>
    <source>
        <strain evidence="1">10-2196</strain>
    </source>
</reference>
<dbReference type="AlphaFoldDB" id="A0A752C2X6"/>
<reference evidence="1" key="2">
    <citation type="submission" date="2018-07" db="EMBL/GenBank/DDBJ databases">
        <authorList>
            <consortium name="NCBI Pathogen Detection Project"/>
        </authorList>
    </citation>
    <scope>NUCLEOTIDE SEQUENCE</scope>
    <source>
        <strain evidence="1">10-2196</strain>
    </source>
</reference>